<keyword evidence="4" id="KW-1185">Reference proteome</keyword>
<dbReference type="InterPro" id="IPR035919">
    <property type="entry name" value="EAL_sf"/>
</dbReference>
<dbReference type="Pfam" id="PF00563">
    <property type="entry name" value="EAL"/>
    <property type="match status" value="1"/>
</dbReference>
<dbReference type="GO" id="GO:0071111">
    <property type="term" value="F:cyclic-guanylate-specific phosphodiesterase activity"/>
    <property type="evidence" value="ECO:0007669"/>
    <property type="project" value="InterPro"/>
</dbReference>
<dbReference type="Proteomes" id="UP000320717">
    <property type="component" value="Chromosome"/>
</dbReference>
<reference evidence="3" key="2">
    <citation type="journal article" date="2022" name="Pest Manag. Sci.">
        <title>Glutamicibacter halophytocola-mediated host fitness of potato tuber moth on Solanaceae crops.</title>
        <authorList>
            <person name="Wang W."/>
            <person name="Xiao G."/>
            <person name="Du G."/>
            <person name="Chang L."/>
            <person name="Yang Y."/>
            <person name="Ye J."/>
            <person name="Chen B."/>
        </authorList>
    </citation>
    <scope>NUCLEOTIDE SEQUENCE</scope>
    <source>
        <strain evidence="3">S2</strain>
    </source>
</reference>
<dbReference type="OrthoDB" id="23692at2"/>
<dbReference type="EMBL" id="CP102487">
    <property type="protein sequence ID" value="UUX58905.1"/>
    <property type="molecule type" value="Genomic_DNA"/>
</dbReference>
<dbReference type="Gene3D" id="3.20.20.450">
    <property type="entry name" value="EAL domain"/>
    <property type="match status" value="1"/>
</dbReference>
<proteinExistence type="predicted"/>
<organism evidence="3 5">
    <name type="scientific">Glutamicibacter halophytocola</name>
    <dbReference type="NCBI Taxonomy" id="1933880"/>
    <lineage>
        <taxon>Bacteria</taxon>
        <taxon>Bacillati</taxon>
        <taxon>Actinomycetota</taxon>
        <taxon>Actinomycetes</taxon>
        <taxon>Micrococcales</taxon>
        <taxon>Micrococcaceae</taxon>
        <taxon>Glutamicibacter</taxon>
    </lineage>
</organism>
<dbReference type="PROSITE" id="PS50883">
    <property type="entry name" value="EAL"/>
    <property type="match status" value="1"/>
</dbReference>
<dbReference type="PANTHER" id="PTHR33121:SF76">
    <property type="entry name" value="SIGNALING PROTEIN"/>
    <property type="match status" value="1"/>
</dbReference>
<evidence type="ECO:0000259" key="1">
    <source>
        <dbReference type="PROSITE" id="PS50883"/>
    </source>
</evidence>
<protein>
    <submittedName>
        <fullName evidence="3">EAL domain-containing protein</fullName>
    </submittedName>
</protein>
<feature type="domain" description="EAL" evidence="1">
    <location>
        <begin position="1"/>
        <end position="222"/>
    </location>
</feature>
<reference evidence="2 4" key="1">
    <citation type="submission" date="2019-07" db="EMBL/GenBank/DDBJ databases">
        <title>Complete Genome Sequence of drought tolerant Plant Growth-Promoting Rhizobacterium Glutamicibacter halophytocola DR408.</title>
        <authorList>
            <person name="Nishu S.D."/>
            <person name="Lee T.K."/>
        </authorList>
    </citation>
    <scope>NUCLEOTIDE SEQUENCE [LARGE SCALE GENOMIC DNA]</scope>
    <source>
        <strain evidence="2 4">DR408</strain>
    </source>
</reference>
<accession>A0A5B8IM41</accession>
<dbReference type="RefSeq" id="WP_146276977.1">
    <property type="nucleotide sequence ID" value="NZ_CP042260.1"/>
</dbReference>
<dbReference type="AlphaFoldDB" id="A0A5B8IM41"/>
<evidence type="ECO:0000313" key="4">
    <source>
        <dbReference type="Proteomes" id="UP000320717"/>
    </source>
</evidence>
<dbReference type="InterPro" id="IPR001633">
    <property type="entry name" value="EAL_dom"/>
</dbReference>
<dbReference type="SMART" id="SM00052">
    <property type="entry name" value="EAL"/>
    <property type="match status" value="1"/>
</dbReference>
<gene>
    <name evidence="2" type="ORF">FQA45_10820</name>
    <name evidence="3" type="ORF">NUH22_16685</name>
</gene>
<evidence type="ECO:0000313" key="3">
    <source>
        <dbReference type="EMBL" id="UUX58905.1"/>
    </source>
</evidence>
<evidence type="ECO:0000313" key="2">
    <source>
        <dbReference type="EMBL" id="QDY66774.1"/>
    </source>
</evidence>
<dbReference type="PANTHER" id="PTHR33121">
    <property type="entry name" value="CYCLIC DI-GMP PHOSPHODIESTERASE PDEF"/>
    <property type="match status" value="1"/>
</dbReference>
<dbReference type="InterPro" id="IPR050706">
    <property type="entry name" value="Cyclic-di-GMP_PDE-like"/>
</dbReference>
<dbReference type="EMBL" id="CP042260">
    <property type="protein sequence ID" value="QDY66774.1"/>
    <property type="molecule type" value="Genomic_DNA"/>
</dbReference>
<dbReference type="Proteomes" id="UP001060018">
    <property type="component" value="Chromosome"/>
</dbReference>
<dbReference type="CDD" id="cd01948">
    <property type="entry name" value="EAL"/>
    <property type="match status" value="1"/>
</dbReference>
<evidence type="ECO:0000313" key="5">
    <source>
        <dbReference type="Proteomes" id="UP001060018"/>
    </source>
</evidence>
<dbReference type="SUPFAM" id="SSF141868">
    <property type="entry name" value="EAL domain-like"/>
    <property type="match status" value="1"/>
</dbReference>
<name>A0A5B8IM41_9MICC</name>
<sequence>MMKFVFQPLVDLQRHALAGFEALARFRDGRTPQSHFNEARLAGSLVDLELRALNQILAASHAIPDGLLLTMNASGPAIDAFAKQRPELDPRLAWGLELHELSAPELCGRARISADELGCLLLVDDAGIGYATRERITMLKPHIVKLDRSLFIHYQSSAAAHEHVDLLLAAARGINAQTLVEGVETAQHLALARDLGFDYAQGFYFSPGLAPQQLPEAMAGLRRRLGIDIPGF</sequence>